<dbReference type="Proteomes" id="UP000294418">
    <property type="component" value="Chromosome"/>
</dbReference>
<dbReference type="InterPro" id="IPR020103">
    <property type="entry name" value="PsdUridine_synth_cat_dom_sf"/>
</dbReference>
<evidence type="ECO:0000256" key="1">
    <source>
        <dbReference type="ARBA" id="ARBA00010876"/>
    </source>
</evidence>
<proteinExistence type="inferred from homology"/>
<evidence type="ECO:0000256" key="4">
    <source>
        <dbReference type="PIRSR" id="PIRSR606225-1"/>
    </source>
</evidence>
<dbReference type="InterPro" id="IPR050188">
    <property type="entry name" value="RluA_PseudoU_synthase"/>
</dbReference>
<dbReference type="Pfam" id="PF00849">
    <property type="entry name" value="PseudoU_synth_2"/>
    <property type="match status" value="1"/>
</dbReference>
<dbReference type="EMBL" id="LR217720">
    <property type="protein sequence ID" value="VFP84281.1"/>
    <property type="molecule type" value="Genomic_DNA"/>
</dbReference>
<dbReference type="InterPro" id="IPR002942">
    <property type="entry name" value="S4_RNA-bd"/>
</dbReference>
<name>A0A451DD36_9GAMM</name>
<dbReference type="OrthoDB" id="9807829at2"/>
<dbReference type="InterPro" id="IPR036986">
    <property type="entry name" value="S4_RNA-bd_sf"/>
</dbReference>
<comment type="catalytic activity">
    <reaction evidence="6">
        <text>a uridine in RNA = a pseudouridine in RNA</text>
        <dbReference type="Rhea" id="RHEA:48348"/>
        <dbReference type="Rhea" id="RHEA-COMP:12068"/>
        <dbReference type="Rhea" id="RHEA-COMP:12069"/>
        <dbReference type="ChEBI" id="CHEBI:65314"/>
        <dbReference type="ChEBI" id="CHEBI:65315"/>
    </reaction>
</comment>
<dbReference type="NCBIfam" id="NF008385">
    <property type="entry name" value="PRK11180.1"/>
    <property type="match status" value="1"/>
</dbReference>
<accession>A0A451DD36</accession>
<dbReference type="GO" id="GO:0160140">
    <property type="term" value="F:23S rRNA pseudouridine(1911/1915/1917) synthase activity"/>
    <property type="evidence" value="ECO:0007669"/>
    <property type="project" value="UniProtKB-EC"/>
</dbReference>
<evidence type="ECO:0000313" key="8">
    <source>
        <dbReference type="EMBL" id="VFP84281.1"/>
    </source>
</evidence>
<dbReference type="SUPFAM" id="SSF55120">
    <property type="entry name" value="Pseudouridine synthase"/>
    <property type="match status" value="1"/>
</dbReference>
<evidence type="ECO:0000256" key="5">
    <source>
        <dbReference type="PROSITE-ProRule" id="PRU00182"/>
    </source>
</evidence>
<feature type="active site" evidence="4">
    <location>
        <position position="139"/>
    </location>
</feature>
<dbReference type="PANTHER" id="PTHR21600">
    <property type="entry name" value="MITOCHONDRIAL RNA PSEUDOURIDINE SYNTHASE"/>
    <property type="match status" value="1"/>
</dbReference>
<dbReference type="InterPro" id="IPR006225">
    <property type="entry name" value="PsdUridine_synth_RluC/D"/>
</dbReference>
<dbReference type="EC" id="5.4.99.-" evidence="6"/>
<protein>
    <recommendedName>
        <fullName evidence="6">Pseudouridine synthase</fullName>
        <ecNumber evidence="6">5.4.99.-</ecNumber>
    </recommendedName>
</protein>
<comment type="similarity">
    <text evidence="1 6">Belongs to the pseudouridine synthase RluA family.</text>
</comment>
<keyword evidence="2 6" id="KW-0413">Isomerase</keyword>
<dbReference type="Pfam" id="PF01479">
    <property type="entry name" value="S4"/>
    <property type="match status" value="1"/>
</dbReference>
<dbReference type="Gene3D" id="3.10.290.10">
    <property type="entry name" value="RNA-binding S4 domain"/>
    <property type="match status" value="1"/>
</dbReference>
<dbReference type="Gene3D" id="3.30.2350.10">
    <property type="entry name" value="Pseudouridine synthase"/>
    <property type="match status" value="1"/>
</dbReference>
<evidence type="ECO:0000313" key="9">
    <source>
        <dbReference type="Proteomes" id="UP000294418"/>
    </source>
</evidence>
<dbReference type="SMART" id="SM00363">
    <property type="entry name" value="S4"/>
    <property type="match status" value="1"/>
</dbReference>
<dbReference type="NCBIfam" id="TIGR00005">
    <property type="entry name" value="rluA_subfam"/>
    <property type="match status" value="1"/>
</dbReference>
<sequence length="322" mass="36292">MIEQVKLHATISKLEFGQRLDQSLTQLFPQYSRSHLQKWIKNRCVTVNGAIIDKAKYKVFSGAVIEISATSEEKECWEAKDIPLNIVYEDDHILLLNKPSKLVVHPGAGHINDTLLNALLYYLPTLVSVPRAGIVHRLDKDTTGLMVIAKTIPAYIHLLAALKNRIITREYEAIVIGCMISGGKVDAPIGRHMTKRTHMAVHAMGKASVTHYRIIRAFRGYTWIRLQLETGRTHQIRVHLSYISHPVVGDPLYAGRCGFSKGNSEHVIALVRAFNRQALHATMLRLHHPISGVLMEWHAPLPEDILELIHAIQADTDHINNH</sequence>
<dbReference type="AlphaFoldDB" id="A0A451DD36"/>
<keyword evidence="5" id="KW-0694">RNA-binding</keyword>
<comment type="catalytic activity">
    <reaction evidence="3">
        <text>uridine(1911/1915/1917) in 23S rRNA = pseudouridine(1911/1915/1917) in 23S rRNA</text>
        <dbReference type="Rhea" id="RHEA:42524"/>
        <dbReference type="Rhea" id="RHEA-COMP:10097"/>
        <dbReference type="Rhea" id="RHEA-COMP:10098"/>
        <dbReference type="ChEBI" id="CHEBI:65314"/>
        <dbReference type="ChEBI" id="CHEBI:65315"/>
        <dbReference type="EC" id="5.4.99.23"/>
    </reaction>
</comment>
<evidence type="ECO:0000256" key="2">
    <source>
        <dbReference type="ARBA" id="ARBA00023235"/>
    </source>
</evidence>
<dbReference type="InterPro" id="IPR006224">
    <property type="entry name" value="PsdUridine_synth_RluA-like_CS"/>
</dbReference>
<evidence type="ECO:0000256" key="3">
    <source>
        <dbReference type="ARBA" id="ARBA00036882"/>
    </source>
</evidence>
<dbReference type="PANTHER" id="PTHR21600:SF44">
    <property type="entry name" value="RIBOSOMAL LARGE SUBUNIT PSEUDOURIDINE SYNTHASE D"/>
    <property type="match status" value="1"/>
</dbReference>
<feature type="domain" description="RNA-binding S4" evidence="7">
    <location>
        <begin position="18"/>
        <end position="83"/>
    </location>
</feature>
<gene>
    <name evidence="8" type="primary">rluD</name>
    <name evidence="8" type="ORF">ERCILAFE3058_368</name>
</gene>
<organism evidence="8 9">
    <name type="scientific">Candidatus Erwinia haradaeae</name>
    <dbReference type="NCBI Taxonomy" id="1922217"/>
    <lineage>
        <taxon>Bacteria</taxon>
        <taxon>Pseudomonadati</taxon>
        <taxon>Pseudomonadota</taxon>
        <taxon>Gammaproteobacteria</taxon>
        <taxon>Enterobacterales</taxon>
        <taxon>Erwiniaceae</taxon>
        <taxon>Erwinia</taxon>
    </lineage>
</organism>
<evidence type="ECO:0000256" key="6">
    <source>
        <dbReference type="RuleBase" id="RU362028"/>
    </source>
</evidence>
<dbReference type="PROSITE" id="PS01129">
    <property type="entry name" value="PSI_RLU"/>
    <property type="match status" value="1"/>
</dbReference>
<evidence type="ECO:0000259" key="7">
    <source>
        <dbReference type="SMART" id="SM00363"/>
    </source>
</evidence>
<dbReference type="InterPro" id="IPR006145">
    <property type="entry name" value="PsdUridine_synth_RsuA/RluA"/>
</dbReference>
<dbReference type="CDD" id="cd02869">
    <property type="entry name" value="PseudoU_synth_RluA_like"/>
    <property type="match status" value="1"/>
</dbReference>
<dbReference type="RefSeq" id="WP_157989765.1">
    <property type="nucleotide sequence ID" value="NZ_LR217720.1"/>
</dbReference>
<dbReference type="GO" id="GO:0000455">
    <property type="term" value="P:enzyme-directed rRNA pseudouridine synthesis"/>
    <property type="evidence" value="ECO:0007669"/>
    <property type="project" value="UniProtKB-ARBA"/>
</dbReference>
<dbReference type="SUPFAM" id="SSF55174">
    <property type="entry name" value="Alpha-L RNA-binding motif"/>
    <property type="match status" value="1"/>
</dbReference>
<dbReference type="PROSITE" id="PS50889">
    <property type="entry name" value="S4"/>
    <property type="match status" value="1"/>
</dbReference>
<reference evidence="8 9" key="1">
    <citation type="submission" date="2019-02" db="EMBL/GenBank/DDBJ databases">
        <authorList>
            <person name="Manzano-Marin A."/>
            <person name="Manzano-Marin A."/>
        </authorList>
    </citation>
    <scope>NUCLEOTIDE SEQUENCE [LARGE SCALE GENOMIC DNA]</scope>
    <source>
        <strain evidence="8 9">ErCilaricifoliae</strain>
    </source>
</reference>
<dbReference type="GO" id="GO:0003723">
    <property type="term" value="F:RNA binding"/>
    <property type="evidence" value="ECO:0007669"/>
    <property type="project" value="UniProtKB-KW"/>
</dbReference>
<comment type="function">
    <text evidence="6">Responsible for synthesis of pseudouridine from uracil.</text>
</comment>
<dbReference type="CDD" id="cd00165">
    <property type="entry name" value="S4"/>
    <property type="match status" value="1"/>
</dbReference>